<accession>A0ABN9ME75</accession>
<dbReference type="PANTHER" id="PTHR21561">
    <property type="entry name" value="INO80 COMPLEX SUBUNIT B"/>
    <property type="match status" value="1"/>
</dbReference>
<dbReference type="EMBL" id="CAUEEQ010050459">
    <property type="protein sequence ID" value="CAJ0960590.1"/>
    <property type="molecule type" value="Genomic_DNA"/>
</dbReference>
<dbReference type="Pfam" id="PF04795">
    <property type="entry name" value="PAPA-1"/>
    <property type="match status" value="1"/>
</dbReference>
<feature type="region of interest" description="Disordered" evidence="1">
    <location>
        <begin position="161"/>
        <end position="211"/>
    </location>
</feature>
<dbReference type="Proteomes" id="UP001176940">
    <property type="component" value="Unassembled WGS sequence"/>
</dbReference>
<protein>
    <recommendedName>
        <fullName evidence="2">INO80 complex subunit B-like conserved region domain-containing protein</fullName>
    </recommendedName>
</protein>
<dbReference type="Pfam" id="PF04438">
    <property type="entry name" value="zf-HIT"/>
    <property type="match status" value="1"/>
</dbReference>
<dbReference type="InterPro" id="IPR029523">
    <property type="entry name" value="INO80B/Ies2"/>
</dbReference>
<sequence>MHSQTRAADPKTTLKPQLRLKIKLGGQVLGTKSVPTFTVIPEQSRSQSPLMVVDEDEEPLEGVPIEQYRAWLDEDSNMDPLPSPAEAPVSEQDEELRWLDALERGDLDVNGDLKRETDDTLLTARQRALLQKQQTPAAPLYPPAVYSRPPQEMSQEMLVKREEKARKRRLQAAKKAEESKKQTIERLTKTSKSRGAKPASGRRGGRQPPCPTIRYQNNAHSITMSYPAGVPHPIPAEPRARTACPTALRCPRLHQPKKYSCSRTHVPLCSLRCYHKNLEVHSHQNSDPSPHMETSRPD</sequence>
<evidence type="ECO:0000313" key="4">
    <source>
        <dbReference type="Proteomes" id="UP001176940"/>
    </source>
</evidence>
<proteinExistence type="predicted"/>
<reference evidence="3" key="1">
    <citation type="submission" date="2023-07" db="EMBL/GenBank/DDBJ databases">
        <authorList>
            <person name="Stuckert A."/>
        </authorList>
    </citation>
    <scope>NUCLEOTIDE SEQUENCE</scope>
</reference>
<feature type="domain" description="INO80 complex subunit B-like conserved region" evidence="2">
    <location>
        <begin position="156"/>
        <end position="230"/>
    </location>
</feature>
<dbReference type="PANTHER" id="PTHR21561:SF12">
    <property type="entry name" value="INO80 COMPLEX SUBUNIT B"/>
    <property type="match status" value="1"/>
</dbReference>
<comment type="caution">
    <text evidence="3">The sequence shown here is derived from an EMBL/GenBank/DDBJ whole genome shotgun (WGS) entry which is preliminary data.</text>
</comment>
<dbReference type="SMART" id="SM01406">
    <property type="entry name" value="PAPA-1"/>
    <property type="match status" value="1"/>
</dbReference>
<evidence type="ECO:0000259" key="2">
    <source>
        <dbReference type="SMART" id="SM01406"/>
    </source>
</evidence>
<keyword evidence="4" id="KW-1185">Reference proteome</keyword>
<evidence type="ECO:0000313" key="3">
    <source>
        <dbReference type="EMBL" id="CAJ0960590.1"/>
    </source>
</evidence>
<evidence type="ECO:0000256" key="1">
    <source>
        <dbReference type="SAM" id="MobiDB-lite"/>
    </source>
</evidence>
<dbReference type="InterPro" id="IPR006880">
    <property type="entry name" value="INO80B_C"/>
</dbReference>
<feature type="compositionally biased region" description="Basic and acidic residues" evidence="1">
    <location>
        <begin position="174"/>
        <end position="188"/>
    </location>
</feature>
<organism evidence="3 4">
    <name type="scientific">Ranitomeya imitator</name>
    <name type="common">mimic poison frog</name>
    <dbReference type="NCBI Taxonomy" id="111125"/>
    <lineage>
        <taxon>Eukaryota</taxon>
        <taxon>Metazoa</taxon>
        <taxon>Chordata</taxon>
        <taxon>Craniata</taxon>
        <taxon>Vertebrata</taxon>
        <taxon>Euteleostomi</taxon>
        <taxon>Amphibia</taxon>
        <taxon>Batrachia</taxon>
        <taxon>Anura</taxon>
        <taxon>Neobatrachia</taxon>
        <taxon>Hyloidea</taxon>
        <taxon>Dendrobatidae</taxon>
        <taxon>Dendrobatinae</taxon>
        <taxon>Ranitomeya</taxon>
    </lineage>
</organism>
<name>A0ABN9ME75_9NEOB</name>
<gene>
    <name evidence="3" type="ORF">RIMI_LOCUS17359741</name>
</gene>
<dbReference type="InterPro" id="IPR007529">
    <property type="entry name" value="Znf_HIT"/>
</dbReference>